<sequence>MIIPTVFSLYIQRKSFILSWGYTRKRRTLMEKEDDNTASFSPSFSSYANDGLVETAERVRLECSGEYNNNDGDDGFEFVNIRSDYEAEASFPGDCDLVFPVFNQAVISKTSDESSRPAVKTRLRDLFLRDDREDSSSSSSSDEEKELDGVSSEIYCAWTPEKSSKGVWRKSKSTGSSSSSSSSRRWRIRDLLKRSYSEGKQSLSFLNSKSRNRDEEASTKKEKVSSSAHEKFYLKKKAKKEEEKRKSYLPYKQFGLFFFNVHHR</sequence>
<dbReference type="KEGG" id="rsz:108852500"/>
<gene>
    <name evidence="3" type="primary">LOC108852500</name>
</gene>
<dbReference type="PANTHER" id="PTHR33095:SF68">
    <property type="entry name" value="(RAPE) HYPOTHETICAL PROTEIN"/>
    <property type="match status" value="1"/>
</dbReference>
<dbReference type="RefSeq" id="XP_018481504.1">
    <property type="nucleotide sequence ID" value="XM_018626002.2"/>
</dbReference>
<evidence type="ECO:0000313" key="3">
    <source>
        <dbReference type="RefSeq" id="XP_018481504.1"/>
    </source>
</evidence>
<proteinExistence type="predicted"/>
<dbReference type="OrthoDB" id="1111059at2759"/>
<evidence type="ECO:0000313" key="2">
    <source>
        <dbReference type="Proteomes" id="UP000504610"/>
    </source>
</evidence>
<protein>
    <submittedName>
        <fullName evidence="3">Uncharacterized protein LOC108852500</fullName>
    </submittedName>
</protein>
<dbReference type="PANTHER" id="PTHR33095">
    <property type="entry name" value="OS07G0619500 PROTEIN"/>
    <property type="match status" value="1"/>
</dbReference>
<feature type="compositionally biased region" description="Basic and acidic residues" evidence="1">
    <location>
        <begin position="211"/>
        <end position="229"/>
    </location>
</feature>
<organism evidence="2 3">
    <name type="scientific">Raphanus sativus</name>
    <name type="common">Radish</name>
    <name type="synonym">Raphanus raphanistrum var. sativus</name>
    <dbReference type="NCBI Taxonomy" id="3726"/>
    <lineage>
        <taxon>Eukaryota</taxon>
        <taxon>Viridiplantae</taxon>
        <taxon>Streptophyta</taxon>
        <taxon>Embryophyta</taxon>
        <taxon>Tracheophyta</taxon>
        <taxon>Spermatophyta</taxon>
        <taxon>Magnoliopsida</taxon>
        <taxon>eudicotyledons</taxon>
        <taxon>Gunneridae</taxon>
        <taxon>Pentapetalae</taxon>
        <taxon>rosids</taxon>
        <taxon>malvids</taxon>
        <taxon>Brassicales</taxon>
        <taxon>Brassicaceae</taxon>
        <taxon>Brassiceae</taxon>
        <taxon>Raphanus</taxon>
    </lineage>
</organism>
<dbReference type="GeneID" id="108852500"/>
<reference evidence="3" key="2">
    <citation type="submission" date="2025-08" db="UniProtKB">
        <authorList>
            <consortium name="RefSeq"/>
        </authorList>
    </citation>
    <scope>IDENTIFICATION</scope>
    <source>
        <tissue evidence="3">Leaf</tissue>
    </source>
</reference>
<keyword evidence="2" id="KW-1185">Reference proteome</keyword>
<accession>A0A6J0NAJ0</accession>
<dbReference type="AlphaFoldDB" id="A0A6J0NAJ0"/>
<feature type="region of interest" description="Disordered" evidence="1">
    <location>
        <begin position="203"/>
        <end position="229"/>
    </location>
</feature>
<dbReference type="Pfam" id="PF07816">
    <property type="entry name" value="DUF1645"/>
    <property type="match status" value="1"/>
</dbReference>
<dbReference type="Proteomes" id="UP000504610">
    <property type="component" value="Chromosome 4"/>
</dbReference>
<name>A0A6J0NAJ0_RAPSA</name>
<evidence type="ECO:0000256" key="1">
    <source>
        <dbReference type="SAM" id="MobiDB-lite"/>
    </source>
</evidence>
<reference evidence="2" key="1">
    <citation type="journal article" date="2019" name="Database">
        <title>The radish genome database (RadishGD): an integrated information resource for radish genomics.</title>
        <authorList>
            <person name="Yu H.J."/>
            <person name="Baek S."/>
            <person name="Lee Y.J."/>
            <person name="Cho A."/>
            <person name="Mun J.H."/>
        </authorList>
    </citation>
    <scope>NUCLEOTIDE SEQUENCE [LARGE SCALE GENOMIC DNA]</scope>
    <source>
        <strain evidence="2">cv. WK10039</strain>
    </source>
</reference>
<dbReference type="InterPro" id="IPR012442">
    <property type="entry name" value="DUF1645_plant"/>
</dbReference>